<dbReference type="InterPro" id="IPR035896">
    <property type="entry name" value="AN1-like_Znf"/>
</dbReference>
<reference evidence="3" key="1">
    <citation type="submission" date="2024-04" db="EMBL/GenBank/DDBJ databases">
        <authorList>
            <person name="Shaw F."/>
            <person name="Minotto A."/>
        </authorList>
    </citation>
    <scope>NUCLEOTIDE SEQUENCE [LARGE SCALE GENOMIC DNA]</scope>
</reference>
<dbReference type="PANTHER" id="PTHR21310">
    <property type="entry name" value="AMINOGLYCOSIDE PHOSPHOTRANSFERASE-RELATED-RELATED"/>
    <property type="match status" value="1"/>
</dbReference>
<dbReference type="SUPFAM" id="SSF118310">
    <property type="entry name" value="AN1-like Zinc finger"/>
    <property type="match status" value="1"/>
</dbReference>
<gene>
    <name evidence="2" type="ORF">GFSPODELE1_LOCUS6958</name>
</gene>
<sequence length="464" mass="52404">MYTCSVPSCRRPNLYGASCLLCERRFCVEHLGKEYHPCPDRSIESEQDAYHDAWVDARVVEINKLIASLDLDALCARASSLKGGVRCETPPLVYDEDTCYIMMGGMNYHFPLKFDDGDTWICRIRRVNINTPPAAIEDVVIQSEVATMRFLHSVGVPVPRVHDFGLHTSDNPVGTAYILMDEVNGEPLNWTYIDEGDKKYILEQYADIFIKLSGHSFNAIGGLQSRDDEFYDVGPFTAYTSFLADLHPDGAVSLLGPYDTHETYLRAVLERTLEYIHSGKGYVKNRVDNYLLHKYLYECIPDIVKATNTDGGFFLKHMDDKGDHILVDEGNNIVGVVDWEWAQTVPKAEAFAAPSFIAGVDKYFGDADVELSDDEILFADILDGKGKEELAMLVRNGRLQHRIWRSIFENKTAENLPDSFVSLQTSLFGANNTPVEWETWKGLALIKYKDDIGLQRLLTEARLL</sequence>
<feature type="domain" description="Aminoglycoside phosphotransferase" evidence="1">
    <location>
        <begin position="118"/>
        <end position="342"/>
    </location>
</feature>
<organism evidence="2 3">
    <name type="scientific">Somion occarium</name>
    <dbReference type="NCBI Taxonomy" id="3059160"/>
    <lineage>
        <taxon>Eukaryota</taxon>
        <taxon>Fungi</taxon>
        <taxon>Dikarya</taxon>
        <taxon>Basidiomycota</taxon>
        <taxon>Agaricomycotina</taxon>
        <taxon>Agaricomycetes</taxon>
        <taxon>Polyporales</taxon>
        <taxon>Cerrenaceae</taxon>
        <taxon>Somion</taxon>
    </lineage>
</organism>
<protein>
    <recommendedName>
        <fullName evidence="1">Aminoglycoside phosphotransferase domain-containing protein</fullName>
    </recommendedName>
</protein>
<dbReference type="Pfam" id="PF01636">
    <property type="entry name" value="APH"/>
    <property type="match status" value="1"/>
</dbReference>
<proteinExistence type="predicted"/>
<dbReference type="Gene3D" id="4.10.1110.10">
    <property type="entry name" value="AN1-like Zinc finger"/>
    <property type="match status" value="1"/>
</dbReference>
<keyword evidence="3" id="KW-1185">Reference proteome</keyword>
<dbReference type="InterPro" id="IPR051678">
    <property type="entry name" value="AGP_Transferase"/>
</dbReference>
<evidence type="ECO:0000313" key="2">
    <source>
        <dbReference type="EMBL" id="CAL1708655.1"/>
    </source>
</evidence>
<dbReference type="SUPFAM" id="SSF56112">
    <property type="entry name" value="Protein kinase-like (PK-like)"/>
    <property type="match status" value="1"/>
</dbReference>
<accession>A0ABP1DLC6</accession>
<dbReference type="InterPro" id="IPR002575">
    <property type="entry name" value="Aminoglycoside_PTrfase"/>
</dbReference>
<evidence type="ECO:0000259" key="1">
    <source>
        <dbReference type="Pfam" id="PF01636"/>
    </source>
</evidence>
<dbReference type="InterPro" id="IPR011009">
    <property type="entry name" value="Kinase-like_dom_sf"/>
</dbReference>
<name>A0ABP1DLC6_9APHY</name>
<evidence type="ECO:0000313" key="3">
    <source>
        <dbReference type="Proteomes" id="UP001497453"/>
    </source>
</evidence>
<dbReference type="Proteomes" id="UP001497453">
    <property type="component" value="Chromosome 5"/>
</dbReference>
<dbReference type="PANTHER" id="PTHR21310:SF15">
    <property type="entry name" value="AMINOGLYCOSIDE PHOSPHOTRANSFERASE DOMAIN-CONTAINING PROTEIN"/>
    <property type="match status" value="1"/>
</dbReference>
<dbReference type="EMBL" id="OZ037948">
    <property type="protein sequence ID" value="CAL1708655.1"/>
    <property type="molecule type" value="Genomic_DNA"/>
</dbReference>